<dbReference type="InParanoid" id="A0A2P6N7U6"/>
<sequence>MSIYNENLAVEASAQPTTNEQEDMVQLTEELVKSQHQLGLDASTVGRETVRYDEVFEATLRDVGIEKIENLNKFTHLKTVDLALNPIKKIENLNLDHLIELRLYNCQIERIQNLEGLKRLQNLYLHRNLIEKMEGFDHLPQLTELHLYENRIKKIEGLAACKKLTTLNLSTNQISKIEGLDHHPELTDLDLSHNTISHIEGVSKCGNLKELQLDDNKISSVEKISSKSVEHLDNGIRVLHPLNDKLPNLEVFDVAQNLIDDPEQFKKLSGSIQLVEIYVQGNVATSSASFRTLLIDTLPNLRQIDGLSVEEENLELETNDATEEEEGVFAPIRPATPERPKSVKFGSRPSSAARPGSASRPGTSSRPGSAVSNISGRPLMRPMSAKSMPAALTPADLAEQLNGMQLTLNQGYKEAHEQIDQLRHQIHTATQTRKFESTRVTTPPAREENSGSSSTSSKKLETPPDRSKKLKPIDSPRKLKAEGTEASKAPTPREEKVLVSLGPSRRPPPMEDGQKLGKKALGEIKRGKIPALGAGGPGSSPGGAPVLPSFCIAEHVVDFSSILNLDDELHHPSKARTPRFLC</sequence>
<comment type="caution">
    <text evidence="7">The sequence shown here is derived from an EMBL/GenBank/DDBJ whole genome shotgun (WGS) entry which is preliminary data.</text>
</comment>
<dbReference type="AlphaFoldDB" id="A0A2P6N7U6"/>
<dbReference type="STRING" id="1890364.A0A2P6N7U6"/>
<keyword evidence="8" id="KW-1185">Reference proteome</keyword>
<evidence type="ECO:0000256" key="6">
    <source>
        <dbReference type="SAM" id="MobiDB-lite"/>
    </source>
</evidence>
<dbReference type="Gene3D" id="3.80.10.10">
    <property type="entry name" value="Ribonuclease Inhibitor"/>
    <property type="match status" value="3"/>
</dbReference>
<keyword evidence="2" id="KW-0433">Leucine-rich repeat</keyword>
<evidence type="ECO:0000256" key="3">
    <source>
        <dbReference type="ARBA" id="ARBA00022737"/>
    </source>
</evidence>
<reference evidence="7 8" key="1">
    <citation type="journal article" date="2018" name="Genome Biol. Evol.">
        <title>Multiple Roots of Fruiting Body Formation in Amoebozoa.</title>
        <authorList>
            <person name="Hillmann F."/>
            <person name="Forbes G."/>
            <person name="Novohradska S."/>
            <person name="Ferling I."/>
            <person name="Riege K."/>
            <person name="Groth M."/>
            <person name="Westermann M."/>
            <person name="Marz M."/>
            <person name="Spaller T."/>
            <person name="Winckler T."/>
            <person name="Schaap P."/>
            <person name="Glockner G."/>
        </authorList>
    </citation>
    <scope>NUCLEOTIDE SEQUENCE [LARGE SCALE GENOMIC DNA]</scope>
    <source>
        <strain evidence="7 8">Jena</strain>
    </source>
</reference>
<dbReference type="PROSITE" id="PS51450">
    <property type="entry name" value="LRR"/>
    <property type="match status" value="7"/>
</dbReference>
<evidence type="ECO:0000256" key="5">
    <source>
        <dbReference type="ARBA" id="ARBA00023273"/>
    </source>
</evidence>
<evidence type="ECO:0000313" key="7">
    <source>
        <dbReference type="EMBL" id="PRP80026.1"/>
    </source>
</evidence>
<dbReference type="Pfam" id="PF12799">
    <property type="entry name" value="LRR_4"/>
    <property type="match status" value="2"/>
</dbReference>
<protein>
    <submittedName>
        <fullName evidence="7">Leucine-rich protein</fullName>
    </submittedName>
</protein>
<keyword evidence="5" id="KW-0966">Cell projection</keyword>
<evidence type="ECO:0000256" key="2">
    <source>
        <dbReference type="ARBA" id="ARBA00022614"/>
    </source>
</evidence>
<feature type="region of interest" description="Disordered" evidence="6">
    <location>
        <begin position="1"/>
        <end position="20"/>
    </location>
</feature>
<feature type="region of interest" description="Disordered" evidence="6">
    <location>
        <begin position="313"/>
        <end position="388"/>
    </location>
</feature>
<feature type="region of interest" description="Disordered" evidence="6">
    <location>
        <begin position="428"/>
        <end position="515"/>
    </location>
</feature>
<feature type="compositionally biased region" description="Polar residues" evidence="6">
    <location>
        <begin position="363"/>
        <end position="375"/>
    </location>
</feature>
<dbReference type="EMBL" id="MDYQ01000163">
    <property type="protein sequence ID" value="PRP80026.1"/>
    <property type="molecule type" value="Genomic_DNA"/>
</dbReference>
<dbReference type="OrthoDB" id="7451790at2759"/>
<gene>
    <name evidence="7" type="ORF">PROFUN_12313</name>
</gene>
<dbReference type="SUPFAM" id="SSF52058">
    <property type="entry name" value="L domain-like"/>
    <property type="match status" value="1"/>
</dbReference>
<dbReference type="Proteomes" id="UP000241769">
    <property type="component" value="Unassembled WGS sequence"/>
</dbReference>
<feature type="compositionally biased region" description="Acidic residues" evidence="6">
    <location>
        <begin position="313"/>
        <end position="327"/>
    </location>
</feature>
<evidence type="ECO:0000256" key="4">
    <source>
        <dbReference type="ARBA" id="ARBA00023069"/>
    </source>
</evidence>
<proteinExistence type="predicted"/>
<dbReference type="InterPro" id="IPR003591">
    <property type="entry name" value="Leu-rich_rpt_typical-subtyp"/>
</dbReference>
<feature type="compositionally biased region" description="Low complexity" evidence="6">
    <location>
        <begin position="346"/>
        <end position="362"/>
    </location>
</feature>
<comment type="subcellular location">
    <subcellularLocation>
        <location evidence="1">Cell projection</location>
        <location evidence="1">Cilium</location>
    </subcellularLocation>
</comment>
<feature type="compositionally biased region" description="Basic and acidic residues" evidence="6">
    <location>
        <begin position="458"/>
        <end position="497"/>
    </location>
</feature>
<dbReference type="SMART" id="SM00365">
    <property type="entry name" value="LRR_SD22"/>
    <property type="match status" value="7"/>
</dbReference>
<dbReference type="PANTHER" id="PTHR45973:SF9">
    <property type="entry name" value="LEUCINE-RICH REPEAT-CONTAINING PROTEIN 46"/>
    <property type="match status" value="1"/>
</dbReference>
<dbReference type="SMART" id="SM00369">
    <property type="entry name" value="LRR_TYP"/>
    <property type="match status" value="5"/>
</dbReference>
<dbReference type="InterPro" id="IPR032675">
    <property type="entry name" value="LRR_dom_sf"/>
</dbReference>
<dbReference type="PANTHER" id="PTHR45973">
    <property type="entry name" value="PROTEIN PHOSPHATASE 1 REGULATORY SUBUNIT SDS22-RELATED"/>
    <property type="match status" value="1"/>
</dbReference>
<accession>A0A2P6N7U6</accession>
<name>A0A2P6N7U6_9EUKA</name>
<evidence type="ECO:0000313" key="8">
    <source>
        <dbReference type="Proteomes" id="UP000241769"/>
    </source>
</evidence>
<keyword evidence="4" id="KW-0969">Cilium</keyword>
<keyword evidence="3" id="KW-0677">Repeat</keyword>
<evidence type="ECO:0000256" key="1">
    <source>
        <dbReference type="ARBA" id="ARBA00004138"/>
    </source>
</evidence>
<dbReference type="InterPro" id="IPR050576">
    <property type="entry name" value="Cilia_flagella_integrity"/>
</dbReference>
<organism evidence="7 8">
    <name type="scientific">Planoprotostelium fungivorum</name>
    <dbReference type="NCBI Taxonomy" id="1890364"/>
    <lineage>
        <taxon>Eukaryota</taxon>
        <taxon>Amoebozoa</taxon>
        <taxon>Evosea</taxon>
        <taxon>Variosea</taxon>
        <taxon>Cavosteliida</taxon>
        <taxon>Cavosteliaceae</taxon>
        <taxon>Planoprotostelium</taxon>
    </lineage>
</organism>
<dbReference type="InterPro" id="IPR001611">
    <property type="entry name" value="Leu-rich_rpt"/>
</dbReference>
<dbReference type="InterPro" id="IPR025875">
    <property type="entry name" value="Leu-rich_rpt_4"/>
</dbReference>